<protein>
    <submittedName>
        <fullName evidence="8">Peptidase</fullName>
    </submittedName>
</protein>
<keyword evidence="2" id="KW-0645">Protease</keyword>
<keyword evidence="6" id="KW-0482">Metalloprotease</keyword>
<keyword evidence="3" id="KW-0479">Metal-binding</keyword>
<feature type="domain" description="Peptidase M48" evidence="7">
    <location>
        <begin position="83"/>
        <end position="183"/>
    </location>
</feature>
<evidence type="ECO:0000256" key="3">
    <source>
        <dbReference type="ARBA" id="ARBA00022723"/>
    </source>
</evidence>
<proteinExistence type="predicted"/>
<dbReference type="EMBL" id="BK015468">
    <property type="protein sequence ID" value="DAE08335.1"/>
    <property type="molecule type" value="Genomic_DNA"/>
</dbReference>
<evidence type="ECO:0000256" key="4">
    <source>
        <dbReference type="ARBA" id="ARBA00022801"/>
    </source>
</evidence>
<evidence type="ECO:0000256" key="2">
    <source>
        <dbReference type="ARBA" id="ARBA00022670"/>
    </source>
</evidence>
<evidence type="ECO:0000313" key="8">
    <source>
        <dbReference type="EMBL" id="DAE08335.1"/>
    </source>
</evidence>
<keyword evidence="4" id="KW-0378">Hydrolase</keyword>
<keyword evidence="5" id="KW-0862">Zinc</keyword>
<evidence type="ECO:0000256" key="1">
    <source>
        <dbReference type="ARBA" id="ARBA00001947"/>
    </source>
</evidence>
<name>A0A8S5PMD1_9CAUD</name>
<organism evidence="8">
    <name type="scientific">Podoviridae sp. ctOAf25</name>
    <dbReference type="NCBI Taxonomy" id="2825245"/>
    <lineage>
        <taxon>Viruses</taxon>
        <taxon>Duplodnaviria</taxon>
        <taxon>Heunggongvirae</taxon>
        <taxon>Uroviricota</taxon>
        <taxon>Caudoviricetes</taxon>
    </lineage>
</organism>
<dbReference type="Pfam" id="PF01435">
    <property type="entry name" value="Peptidase_M48"/>
    <property type="match status" value="1"/>
</dbReference>
<dbReference type="Gene3D" id="3.30.2010.10">
    <property type="entry name" value="Metalloproteases ('zincins'), catalytic domain"/>
    <property type="match status" value="1"/>
</dbReference>
<evidence type="ECO:0000256" key="6">
    <source>
        <dbReference type="ARBA" id="ARBA00023049"/>
    </source>
</evidence>
<comment type="cofactor">
    <cofactor evidence="1">
        <name>Zn(2+)</name>
        <dbReference type="ChEBI" id="CHEBI:29105"/>
    </cofactor>
</comment>
<sequence length="199" mass="22519">MGLYTIRDFQEGGILSEAYVPKSKYLKKAEELLDKLRQPYLIKDTSGITGLGKINASRFNSAVENLQGNREWVEFEKCLEKQFGFQTFTVNIFRSSIPNAFTLPVSIDITHLADFSDVLDTNGLKYRESANINGISFISDGLLFNGKLSSGQILAVILHEIGHILNDDMYSHAHIDLIERMAHAREIEFEGINFYTHIL</sequence>
<evidence type="ECO:0000259" key="7">
    <source>
        <dbReference type="Pfam" id="PF01435"/>
    </source>
</evidence>
<reference evidence="8" key="1">
    <citation type="journal article" date="2021" name="Proc. Natl. Acad. Sci. U.S.A.">
        <title>A Catalog of Tens of Thousands of Viruses from Human Metagenomes Reveals Hidden Associations with Chronic Diseases.</title>
        <authorList>
            <person name="Tisza M.J."/>
            <person name="Buck C.B."/>
        </authorList>
    </citation>
    <scope>NUCLEOTIDE SEQUENCE</scope>
    <source>
        <strain evidence="8">CtOAf25</strain>
    </source>
</reference>
<evidence type="ECO:0000256" key="5">
    <source>
        <dbReference type="ARBA" id="ARBA00022833"/>
    </source>
</evidence>
<dbReference type="GO" id="GO:0046872">
    <property type="term" value="F:metal ion binding"/>
    <property type="evidence" value="ECO:0007669"/>
    <property type="project" value="UniProtKB-KW"/>
</dbReference>
<dbReference type="InterPro" id="IPR001915">
    <property type="entry name" value="Peptidase_M48"/>
</dbReference>
<accession>A0A8S5PMD1</accession>
<dbReference type="GO" id="GO:0006508">
    <property type="term" value="P:proteolysis"/>
    <property type="evidence" value="ECO:0007669"/>
    <property type="project" value="UniProtKB-KW"/>
</dbReference>
<dbReference type="GO" id="GO:0004222">
    <property type="term" value="F:metalloendopeptidase activity"/>
    <property type="evidence" value="ECO:0007669"/>
    <property type="project" value="InterPro"/>
</dbReference>